<proteinExistence type="predicted"/>
<dbReference type="Pfam" id="PF02698">
    <property type="entry name" value="DUF218"/>
    <property type="match status" value="1"/>
</dbReference>
<dbReference type="EMBL" id="BMFK01000001">
    <property type="protein sequence ID" value="GGE60374.1"/>
    <property type="molecule type" value="Genomic_DNA"/>
</dbReference>
<dbReference type="Gene3D" id="3.40.50.620">
    <property type="entry name" value="HUPs"/>
    <property type="match status" value="1"/>
</dbReference>
<feature type="transmembrane region" description="Helical" evidence="1">
    <location>
        <begin position="57"/>
        <end position="78"/>
    </location>
</feature>
<dbReference type="RefSeq" id="WP_188387165.1">
    <property type="nucleotide sequence ID" value="NZ_BMFK01000001.1"/>
</dbReference>
<keyword evidence="1" id="KW-0472">Membrane</keyword>
<feature type="transmembrane region" description="Helical" evidence="1">
    <location>
        <begin position="127"/>
        <end position="149"/>
    </location>
</feature>
<organism evidence="3 4">
    <name type="scientific">Priestia taiwanensis</name>
    <dbReference type="NCBI Taxonomy" id="1347902"/>
    <lineage>
        <taxon>Bacteria</taxon>
        <taxon>Bacillati</taxon>
        <taxon>Bacillota</taxon>
        <taxon>Bacilli</taxon>
        <taxon>Bacillales</taxon>
        <taxon>Bacillaceae</taxon>
        <taxon>Priestia</taxon>
    </lineage>
</organism>
<dbReference type="AlphaFoldDB" id="A0A917ELK5"/>
<gene>
    <name evidence="3" type="ORF">GCM10007140_08380</name>
</gene>
<reference evidence="3" key="1">
    <citation type="journal article" date="2014" name="Int. J. Syst. Evol. Microbiol.">
        <title>Complete genome sequence of Corynebacterium casei LMG S-19264T (=DSM 44701T), isolated from a smear-ripened cheese.</title>
        <authorList>
            <consortium name="US DOE Joint Genome Institute (JGI-PGF)"/>
            <person name="Walter F."/>
            <person name="Albersmeier A."/>
            <person name="Kalinowski J."/>
            <person name="Ruckert C."/>
        </authorList>
    </citation>
    <scope>NUCLEOTIDE SEQUENCE</scope>
    <source>
        <strain evidence="3">CGMCC 1.12698</strain>
    </source>
</reference>
<evidence type="ECO:0000313" key="4">
    <source>
        <dbReference type="Proteomes" id="UP000605259"/>
    </source>
</evidence>
<dbReference type="InterPro" id="IPR051599">
    <property type="entry name" value="Cell_Envelope_Assoc"/>
</dbReference>
<dbReference type="CDD" id="cd06259">
    <property type="entry name" value="YdcF-like"/>
    <property type="match status" value="1"/>
</dbReference>
<sequence length="327" mass="37337">MLVIGCILLVIFLFLFLKEKRRISLSYLLTTSIACIAIWIIYFIGSNNSSNIIGITLLLLIFGLIPLGVISFGIYLLFNGKLMLQKEGKRLANLLSAAVGLVVLSIIGMGIYFFVSTYNPRTHMYYIGLLLLTGYFSFIFVSYLFYAIFYHFQKVKYTPDFILILGSGLIGDKVPPLLASRLDKGMNEYIKYDRKPKIIVSGGQGPDELVSEAFAMKQYLLAKGMKDQDILMEDKSTNTFQNMLFSKRIMDNVKQEHKSIFVTNNYHVFRASIYARMAELKCEGVGSQTARYYLPSAFLREYIGILVMYKWWHVLAVCLIIFMLTIV</sequence>
<accession>A0A917ELK5</accession>
<feature type="transmembrane region" description="Helical" evidence="1">
    <location>
        <begin position="90"/>
        <end position="115"/>
    </location>
</feature>
<evidence type="ECO:0000259" key="2">
    <source>
        <dbReference type="Pfam" id="PF02698"/>
    </source>
</evidence>
<feature type="domain" description="DUF218" evidence="2">
    <location>
        <begin position="160"/>
        <end position="304"/>
    </location>
</feature>
<protein>
    <submittedName>
        <fullName evidence="3">Membrane protein</fullName>
    </submittedName>
</protein>
<evidence type="ECO:0000256" key="1">
    <source>
        <dbReference type="SAM" id="Phobius"/>
    </source>
</evidence>
<keyword evidence="1" id="KW-1133">Transmembrane helix</keyword>
<dbReference type="Proteomes" id="UP000605259">
    <property type="component" value="Unassembled WGS sequence"/>
</dbReference>
<evidence type="ECO:0000313" key="3">
    <source>
        <dbReference type="EMBL" id="GGE60374.1"/>
    </source>
</evidence>
<comment type="caution">
    <text evidence="3">The sequence shown here is derived from an EMBL/GenBank/DDBJ whole genome shotgun (WGS) entry which is preliminary data.</text>
</comment>
<dbReference type="InterPro" id="IPR014729">
    <property type="entry name" value="Rossmann-like_a/b/a_fold"/>
</dbReference>
<reference evidence="3" key="2">
    <citation type="submission" date="2020-09" db="EMBL/GenBank/DDBJ databases">
        <authorList>
            <person name="Sun Q."/>
            <person name="Zhou Y."/>
        </authorList>
    </citation>
    <scope>NUCLEOTIDE SEQUENCE</scope>
    <source>
        <strain evidence="3">CGMCC 1.12698</strain>
    </source>
</reference>
<keyword evidence="1" id="KW-0812">Transmembrane</keyword>
<name>A0A917ELK5_9BACI</name>
<feature type="transmembrane region" description="Helical" evidence="1">
    <location>
        <begin position="27"/>
        <end position="45"/>
    </location>
</feature>
<dbReference type="PANTHER" id="PTHR30336:SF18">
    <property type="entry name" value="MEMBRANE PROTEIN"/>
    <property type="match status" value="1"/>
</dbReference>
<feature type="transmembrane region" description="Helical" evidence="1">
    <location>
        <begin position="302"/>
        <end position="326"/>
    </location>
</feature>
<dbReference type="PANTHER" id="PTHR30336">
    <property type="entry name" value="INNER MEMBRANE PROTEIN, PROBABLE PERMEASE"/>
    <property type="match status" value="1"/>
</dbReference>
<dbReference type="GO" id="GO:0005886">
    <property type="term" value="C:plasma membrane"/>
    <property type="evidence" value="ECO:0007669"/>
    <property type="project" value="TreeGrafter"/>
</dbReference>
<keyword evidence="4" id="KW-1185">Reference proteome</keyword>
<dbReference type="InterPro" id="IPR003848">
    <property type="entry name" value="DUF218"/>
</dbReference>
<dbReference type="GO" id="GO:0000270">
    <property type="term" value="P:peptidoglycan metabolic process"/>
    <property type="evidence" value="ECO:0007669"/>
    <property type="project" value="TreeGrafter"/>
</dbReference>
<dbReference type="GO" id="GO:0043164">
    <property type="term" value="P:Gram-negative-bacterium-type cell wall biogenesis"/>
    <property type="evidence" value="ECO:0007669"/>
    <property type="project" value="TreeGrafter"/>
</dbReference>